<sequence length="191" mass="22312">MDNFLKLFNPTELTETIKKLAKKQLSDKIWIANGFELSSSRYDDLKYMILDEEKCRKYKNSFLIFAQATHSGSSYAFYKKPDAENCDEWPVIVMGDEGGCVVLAENIFGLMRFLTLNYVQPYINSLDYQDFNLFLDDEIDYDSEPSNEEYKKWIKKDFGLEVVLTIEQAKEEIITPAINKYQSILNPIFEI</sequence>
<dbReference type="Proteomes" id="UP000315540">
    <property type="component" value="Unassembled WGS sequence"/>
</dbReference>
<evidence type="ECO:0000313" key="1">
    <source>
        <dbReference type="EMBL" id="TPN80751.1"/>
    </source>
</evidence>
<protein>
    <submittedName>
        <fullName evidence="1">Uncharacterized protein</fullName>
    </submittedName>
</protein>
<proteinExistence type="predicted"/>
<gene>
    <name evidence="1" type="ORF">FHK87_25960</name>
</gene>
<dbReference type="RefSeq" id="WP_140597837.1">
    <property type="nucleotide sequence ID" value="NZ_VFWZ01000018.1"/>
</dbReference>
<name>A0A504J3P6_9FLAO</name>
<comment type="caution">
    <text evidence="1">The sequence shown here is derived from an EMBL/GenBank/DDBJ whole genome shotgun (WGS) entry which is preliminary data.</text>
</comment>
<dbReference type="AlphaFoldDB" id="A0A504J3P6"/>
<reference evidence="1 2" key="1">
    <citation type="submission" date="2019-06" db="EMBL/GenBank/DDBJ databases">
        <authorList>
            <person name="Meng X."/>
        </authorList>
    </citation>
    <scope>NUCLEOTIDE SEQUENCE [LARGE SCALE GENOMIC DNA]</scope>
    <source>
        <strain evidence="1 2">M625</strain>
    </source>
</reference>
<keyword evidence="2" id="KW-1185">Reference proteome</keyword>
<organism evidence="1 2">
    <name type="scientific">Aquimarina algicola</name>
    <dbReference type="NCBI Taxonomy" id="2589995"/>
    <lineage>
        <taxon>Bacteria</taxon>
        <taxon>Pseudomonadati</taxon>
        <taxon>Bacteroidota</taxon>
        <taxon>Flavobacteriia</taxon>
        <taxon>Flavobacteriales</taxon>
        <taxon>Flavobacteriaceae</taxon>
        <taxon>Aquimarina</taxon>
    </lineage>
</organism>
<accession>A0A504J3P6</accession>
<dbReference type="OrthoDB" id="9179578at2"/>
<evidence type="ECO:0000313" key="2">
    <source>
        <dbReference type="Proteomes" id="UP000315540"/>
    </source>
</evidence>
<dbReference type="EMBL" id="VFWZ01000018">
    <property type="protein sequence ID" value="TPN80751.1"/>
    <property type="molecule type" value="Genomic_DNA"/>
</dbReference>